<evidence type="ECO:0000313" key="5">
    <source>
        <dbReference type="EMBL" id="ORC34054.1"/>
    </source>
</evidence>
<sequence length="321" mass="36358">MKVEYLRRLNRVLEYIDSHLGEDLDHETLAGEAAFSRFHFARIFSAALGESLGAYIQRLRLERAAGYISGRPDMTITRIGIESGFSSSAVFSRAFRDHFGMSPSEWRAGGDAEYSRNCKLQSKRYHPMSIYCEATTVESSYSVYTQQKWRVSMKTPTKNLDYTVRVDEQQEKTVAYVRHTGPYAGNEELFHGLFSRLLKWAVPRQLFEAGKTEMLTIYHDSPEITEEEKLRISVCITVPPDTEVSGDIGKTAIPAGRYAVGEFLISADEYGDAWNSLFAGWLPESGYQCSEGPCYEVYLNDPEEHPEGRHRVAIHIPVAPL</sequence>
<evidence type="ECO:0000259" key="4">
    <source>
        <dbReference type="PROSITE" id="PS01124"/>
    </source>
</evidence>
<evidence type="ECO:0000256" key="2">
    <source>
        <dbReference type="ARBA" id="ARBA00023125"/>
    </source>
</evidence>
<dbReference type="InterPro" id="IPR018060">
    <property type="entry name" value="HTH_AraC"/>
</dbReference>
<dbReference type="InterPro" id="IPR011256">
    <property type="entry name" value="Reg_factor_effector_dom_sf"/>
</dbReference>
<dbReference type="Gene3D" id="3.20.80.10">
    <property type="entry name" value="Regulatory factor, effector binding domain"/>
    <property type="match status" value="1"/>
</dbReference>
<dbReference type="InterPro" id="IPR009057">
    <property type="entry name" value="Homeodomain-like_sf"/>
</dbReference>
<dbReference type="Pfam" id="PF12833">
    <property type="entry name" value="HTH_18"/>
    <property type="match status" value="1"/>
</dbReference>
<evidence type="ECO:0000256" key="3">
    <source>
        <dbReference type="ARBA" id="ARBA00023163"/>
    </source>
</evidence>
<keyword evidence="3" id="KW-0804">Transcription</keyword>
<dbReference type="SMART" id="SM00342">
    <property type="entry name" value="HTH_ARAC"/>
    <property type="match status" value="1"/>
</dbReference>
<dbReference type="SMART" id="SM00871">
    <property type="entry name" value="AraC_E_bind"/>
    <property type="match status" value="1"/>
</dbReference>
<dbReference type="InterPro" id="IPR020449">
    <property type="entry name" value="Tscrpt_reg_AraC-type_HTH"/>
</dbReference>
<dbReference type="EMBL" id="MWQY01000016">
    <property type="protein sequence ID" value="ORC34054.1"/>
    <property type="molecule type" value="Genomic_DNA"/>
</dbReference>
<dbReference type="InterPro" id="IPR018062">
    <property type="entry name" value="HTH_AraC-typ_CS"/>
</dbReference>
<dbReference type="Gene3D" id="1.10.10.60">
    <property type="entry name" value="Homeodomain-like"/>
    <property type="match status" value="2"/>
</dbReference>
<dbReference type="InterPro" id="IPR029442">
    <property type="entry name" value="GyrI-like"/>
</dbReference>
<protein>
    <recommendedName>
        <fullName evidence="4">HTH araC/xylS-type domain-containing protein</fullName>
    </recommendedName>
</protein>
<gene>
    <name evidence="5" type="ORF">B4O97_14310</name>
</gene>
<evidence type="ECO:0000313" key="6">
    <source>
        <dbReference type="Proteomes" id="UP000192343"/>
    </source>
</evidence>
<dbReference type="STRING" id="1963862.B4O97_14310"/>
<accession>A0A1Y1RVQ2</accession>
<reference evidence="5 6" key="1">
    <citation type="submission" date="2017-03" db="EMBL/GenBank/DDBJ databases">
        <title>Draft Genome sequence of Marispirochaeta sp. strain JC444.</title>
        <authorList>
            <person name="Shivani Y."/>
            <person name="Subhash Y."/>
            <person name="Sasikala C."/>
            <person name="Ramana C."/>
        </authorList>
    </citation>
    <scope>NUCLEOTIDE SEQUENCE [LARGE SCALE GENOMIC DNA]</scope>
    <source>
        <strain evidence="5 6">JC444</strain>
    </source>
</reference>
<dbReference type="SUPFAM" id="SSF46689">
    <property type="entry name" value="Homeodomain-like"/>
    <property type="match status" value="2"/>
</dbReference>
<organism evidence="5 6">
    <name type="scientific">Marispirochaeta aestuarii</name>
    <dbReference type="NCBI Taxonomy" id="1963862"/>
    <lineage>
        <taxon>Bacteria</taxon>
        <taxon>Pseudomonadati</taxon>
        <taxon>Spirochaetota</taxon>
        <taxon>Spirochaetia</taxon>
        <taxon>Spirochaetales</taxon>
        <taxon>Spirochaetaceae</taxon>
        <taxon>Marispirochaeta</taxon>
    </lineage>
</organism>
<dbReference type="InterPro" id="IPR050908">
    <property type="entry name" value="SmbC-like"/>
</dbReference>
<comment type="caution">
    <text evidence="5">The sequence shown here is derived from an EMBL/GenBank/DDBJ whole genome shotgun (WGS) entry which is preliminary data.</text>
</comment>
<dbReference type="GO" id="GO:0043565">
    <property type="term" value="F:sequence-specific DNA binding"/>
    <property type="evidence" value="ECO:0007669"/>
    <property type="project" value="InterPro"/>
</dbReference>
<dbReference type="OrthoDB" id="368428at2"/>
<dbReference type="PROSITE" id="PS01124">
    <property type="entry name" value="HTH_ARAC_FAMILY_2"/>
    <property type="match status" value="1"/>
</dbReference>
<dbReference type="Proteomes" id="UP000192343">
    <property type="component" value="Unassembled WGS sequence"/>
</dbReference>
<keyword evidence="6" id="KW-1185">Reference proteome</keyword>
<proteinExistence type="predicted"/>
<dbReference type="PANTHER" id="PTHR40055:SF1">
    <property type="entry name" value="TRANSCRIPTIONAL REGULATOR YGIV-RELATED"/>
    <property type="match status" value="1"/>
</dbReference>
<dbReference type="PRINTS" id="PR00032">
    <property type="entry name" value="HTHARAC"/>
</dbReference>
<dbReference type="SUPFAM" id="SSF55136">
    <property type="entry name" value="Probable bacterial effector-binding domain"/>
    <property type="match status" value="1"/>
</dbReference>
<feature type="domain" description="HTH araC/xylS-type" evidence="4">
    <location>
        <begin position="10"/>
        <end position="109"/>
    </location>
</feature>
<evidence type="ECO:0000256" key="1">
    <source>
        <dbReference type="ARBA" id="ARBA00023015"/>
    </source>
</evidence>
<dbReference type="GO" id="GO:0003700">
    <property type="term" value="F:DNA-binding transcription factor activity"/>
    <property type="evidence" value="ECO:0007669"/>
    <property type="project" value="InterPro"/>
</dbReference>
<dbReference type="PANTHER" id="PTHR40055">
    <property type="entry name" value="TRANSCRIPTIONAL REGULATOR YGIV-RELATED"/>
    <property type="match status" value="1"/>
</dbReference>
<dbReference type="Pfam" id="PF06445">
    <property type="entry name" value="GyrI-like"/>
    <property type="match status" value="1"/>
</dbReference>
<dbReference type="AlphaFoldDB" id="A0A1Y1RVQ2"/>
<dbReference type="RefSeq" id="WP_083051825.1">
    <property type="nucleotide sequence ID" value="NZ_CAXXQO010000003.1"/>
</dbReference>
<name>A0A1Y1RVQ2_9SPIO</name>
<keyword evidence="1" id="KW-0805">Transcription regulation</keyword>
<dbReference type="InterPro" id="IPR010499">
    <property type="entry name" value="AraC_E-bd"/>
</dbReference>
<dbReference type="PROSITE" id="PS00041">
    <property type="entry name" value="HTH_ARAC_FAMILY_1"/>
    <property type="match status" value="1"/>
</dbReference>
<keyword evidence="2" id="KW-0238">DNA-binding</keyword>